<dbReference type="InterPro" id="IPR002173">
    <property type="entry name" value="Carboh/pur_kinase_PfkB_CS"/>
</dbReference>
<evidence type="ECO:0000313" key="5">
    <source>
        <dbReference type="Proteomes" id="UP001519271"/>
    </source>
</evidence>
<gene>
    <name evidence="4" type="ORF">J2Z34_002614</name>
</gene>
<dbReference type="Proteomes" id="UP001519271">
    <property type="component" value="Unassembled WGS sequence"/>
</dbReference>
<proteinExistence type="predicted"/>
<dbReference type="EC" id="2.7.1.20" evidence="4"/>
<feature type="domain" description="Carbohydrate kinase PfkB" evidence="3">
    <location>
        <begin position="3"/>
        <end position="299"/>
    </location>
</feature>
<organism evidence="4 5">
    <name type="scientific">Youngiibacter multivorans</name>
    <dbReference type="NCBI Taxonomy" id="937251"/>
    <lineage>
        <taxon>Bacteria</taxon>
        <taxon>Bacillati</taxon>
        <taxon>Bacillota</taxon>
        <taxon>Clostridia</taxon>
        <taxon>Eubacteriales</taxon>
        <taxon>Clostridiaceae</taxon>
        <taxon>Youngiibacter</taxon>
    </lineage>
</organism>
<evidence type="ECO:0000256" key="2">
    <source>
        <dbReference type="ARBA" id="ARBA00022777"/>
    </source>
</evidence>
<dbReference type="GO" id="GO:0004001">
    <property type="term" value="F:adenosine kinase activity"/>
    <property type="evidence" value="ECO:0007669"/>
    <property type="project" value="UniProtKB-EC"/>
</dbReference>
<name>A0ABS4G6C8_9CLOT</name>
<reference evidence="4 5" key="1">
    <citation type="submission" date="2021-03" db="EMBL/GenBank/DDBJ databases">
        <title>Genomic Encyclopedia of Type Strains, Phase IV (KMG-IV): sequencing the most valuable type-strain genomes for metagenomic binning, comparative biology and taxonomic classification.</title>
        <authorList>
            <person name="Goeker M."/>
        </authorList>
    </citation>
    <scope>NUCLEOTIDE SEQUENCE [LARGE SCALE GENOMIC DNA]</scope>
    <source>
        <strain evidence="4 5">DSM 6139</strain>
    </source>
</reference>
<dbReference type="Pfam" id="PF00294">
    <property type="entry name" value="PfkB"/>
    <property type="match status" value="1"/>
</dbReference>
<evidence type="ECO:0000259" key="3">
    <source>
        <dbReference type="Pfam" id="PF00294"/>
    </source>
</evidence>
<dbReference type="EMBL" id="JAGGKC010000024">
    <property type="protein sequence ID" value="MBP1920116.1"/>
    <property type="molecule type" value="Genomic_DNA"/>
</dbReference>
<dbReference type="InterPro" id="IPR029056">
    <property type="entry name" value="Ribokinase-like"/>
</dbReference>
<accession>A0ABS4G6C8</accession>
<keyword evidence="2 4" id="KW-0418">Kinase</keyword>
<keyword evidence="5" id="KW-1185">Reference proteome</keyword>
<keyword evidence="1 4" id="KW-0808">Transferase</keyword>
<dbReference type="SUPFAM" id="SSF53613">
    <property type="entry name" value="Ribokinase-like"/>
    <property type="match status" value="1"/>
</dbReference>
<dbReference type="Gene3D" id="3.40.1190.20">
    <property type="match status" value="1"/>
</dbReference>
<dbReference type="RefSeq" id="WP_209460294.1">
    <property type="nucleotide sequence ID" value="NZ_JAGGKC010000024.1"/>
</dbReference>
<dbReference type="PANTHER" id="PTHR10584">
    <property type="entry name" value="SUGAR KINASE"/>
    <property type="match status" value="1"/>
</dbReference>
<sequence>MYDVVTSGYMSIDRIVKVDSPLKVGHTSIILNSDNTRPYYGGCPINVSYIMAKLGMNPLPLLRVGEDNDTLGFLQYLKDANVPLNGLKTIENESSSNCYIVSDRDNNHVTIFYPGAMDAKYASELPDEYFEDTRLALITVGSYNDNSEFYSKCQKHGIPIVFGTKLDYDAFPVSFLKEILLSSKIIFSNEHEREEINELMGIDEITDLFDMGKAELIVTTLGENGSECFEKTEQGIIHKKIKVCPTKSFVDATGAGDSYIAGFLYGYLNGYDTEASCQMGSVMASFIIEAVGCTTNAPDLKRFNQRLEEYKRNL</sequence>
<evidence type="ECO:0000256" key="1">
    <source>
        <dbReference type="ARBA" id="ARBA00022679"/>
    </source>
</evidence>
<dbReference type="InterPro" id="IPR011611">
    <property type="entry name" value="PfkB_dom"/>
</dbReference>
<evidence type="ECO:0000313" key="4">
    <source>
        <dbReference type="EMBL" id="MBP1920116.1"/>
    </source>
</evidence>
<comment type="caution">
    <text evidence="4">The sequence shown here is derived from an EMBL/GenBank/DDBJ whole genome shotgun (WGS) entry which is preliminary data.</text>
</comment>
<dbReference type="PROSITE" id="PS00583">
    <property type="entry name" value="PFKB_KINASES_1"/>
    <property type="match status" value="1"/>
</dbReference>
<protein>
    <submittedName>
        <fullName evidence="4">Adenosine kinase</fullName>
        <ecNumber evidence="4">2.7.1.20</ecNumber>
    </submittedName>
</protein>
<dbReference type="PANTHER" id="PTHR10584:SF166">
    <property type="entry name" value="RIBOKINASE"/>
    <property type="match status" value="1"/>
</dbReference>